<dbReference type="InterPro" id="IPR057842">
    <property type="entry name" value="WH_MER3"/>
</dbReference>
<evidence type="ECO:0000256" key="5">
    <source>
        <dbReference type="ARBA" id="ARBA00022490"/>
    </source>
</evidence>
<dbReference type="PANTHER" id="PTHR47961">
    <property type="entry name" value="DNA POLYMERASE THETA, PUTATIVE (AFU_ORTHOLOGUE AFUA_1G05260)-RELATED"/>
    <property type="match status" value="1"/>
</dbReference>
<dbReference type="Gene3D" id="1.10.10.10">
    <property type="entry name" value="Winged helix-like DNA-binding domain superfamily/Winged helix DNA-binding domain"/>
    <property type="match status" value="2"/>
</dbReference>
<evidence type="ECO:0000256" key="15">
    <source>
        <dbReference type="ARBA" id="ARBA00034617"/>
    </source>
</evidence>
<evidence type="ECO:0000256" key="18">
    <source>
        <dbReference type="ARBA" id="ARBA00057259"/>
    </source>
</evidence>
<protein>
    <recommendedName>
        <fullName evidence="4">Activating signal cointegrator 1 complex subunit 3</fullName>
        <ecNumber evidence="16">5.6.2.4</ecNumber>
    </recommendedName>
</protein>
<evidence type="ECO:0000256" key="13">
    <source>
        <dbReference type="ARBA" id="ARBA00023235"/>
    </source>
</evidence>
<evidence type="ECO:0000256" key="7">
    <source>
        <dbReference type="ARBA" id="ARBA00022741"/>
    </source>
</evidence>
<feature type="domain" description="Helicase C-terminal" evidence="20">
    <location>
        <begin position="737"/>
        <end position="955"/>
    </location>
</feature>
<dbReference type="Gene3D" id="3.40.50.300">
    <property type="entry name" value="P-loop containing nucleotide triphosphate hydrolases"/>
    <property type="match status" value="5"/>
</dbReference>
<dbReference type="FunFam" id="3.40.50.300:FF:000198">
    <property type="entry name" value="Activating signal cointegrator 1 complex subunit"/>
    <property type="match status" value="1"/>
</dbReference>
<dbReference type="GO" id="GO:0006281">
    <property type="term" value="P:DNA repair"/>
    <property type="evidence" value="ECO:0007669"/>
    <property type="project" value="UniProtKB-KW"/>
</dbReference>
<dbReference type="FunFam" id="3.40.50.300:FF:000062">
    <property type="entry name" value="U5 small nuclear ribonucleoprotein helicase"/>
    <property type="match status" value="1"/>
</dbReference>
<evidence type="ECO:0000256" key="17">
    <source>
        <dbReference type="ARBA" id="ARBA00048988"/>
    </source>
</evidence>
<dbReference type="SMART" id="SM00382">
    <property type="entry name" value="AAA"/>
    <property type="match status" value="2"/>
</dbReference>
<dbReference type="Gene3D" id="2.60.40.150">
    <property type="entry name" value="C2 domain"/>
    <property type="match status" value="2"/>
</dbReference>
<comment type="function">
    <text evidence="18">ATPase involved both in DNA repair and rescue of stalled ribosomes. 3'-5' DNA helicase involved in repair of alkylated DNA: promotes DNA unwinding to generate single-stranded substrate needed for ALKBH3, enabling ALKBH3 to process alkylated N3-methylcytosine (3mC) within double-stranded regions. Also involved in activation of the ribosome quality control (RQC) pathway, a pathway that degrades nascent peptide chains during problematic translation. Drives the splitting of stalled ribosomes that are ubiquitinated in a ZNF598-dependent manner, as part of the ribosome quality control trigger (RQT) complex. Part of the ASC-1 complex that enhances NF-kappa-B, SRF and AP1 transactivation.</text>
</comment>
<dbReference type="Gene3D" id="1.10.3380.10">
    <property type="entry name" value="Sec63 N-terminal domain-like domain"/>
    <property type="match status" value="2"/>
</dbReference>
<dbReference type="Proteomes" id="UP000694728">
    <property type="component" value="Unplaced"/>
</dbReference>
<sequence length="2243" mass="255500">MALPRLTGALRSFSNVTKQDNYNEEVADLQMKRSKLHEQIVGLDLTWKKIVKFLNEKLEKSEMQSVNEDLKDILQAAKQIVGMDNGKEAVESAAAFLFKTFHLKDSVGHKETKAIKQMFGPFPSSSATAACDATNRITSHFCKDNLTALMQMTTDESGDRVLFGKNLAFSFDMHDLDHFDELPVNGESQKTISLDYKKFLTDHFQDHSTPDLKPVEKTNDSLLWCEVEKYLNATLNEVAKATRMEDLCCTLYDMLASVKSGDELQDELFELLGPDGLELIEKLLQNRITIVDRFLNSSNDHKFQALQDSCKKILGENAKPNYGCQVTIQSEQEKQLMKQYRREEKRIARREKKAGEDGEIAGEGPLCFDPKELRLHREQALMNARSVPILSRQRDTDVEKIRYPHVYDSQAEAMKTSAFIAGAKMILPEGIQRENNKMYEEVKIPYSEPMPIGFEEKPVYIQDLDEIGQLAFKGMRRLNRIQSIVFETAYNTNENMLICAPTGAGKTNIAMLTVLHEIRQHFQQGVIKKNEFKIVYVAPMKALAAEMTNYFSKRLEPLGIVVKELTGDMQLSKNEILRTQLLLELALRNAALERLYPFSEAMFQGEELVLLLVVLRNQPQMLVTTPEKWDVVTRKSVGDVALSQIVKLLILDEVHLLHEDRGPVLESIVARTLRQVESTQSMIRILGLSATLPNYLDVATFLHVNPCIGLFYFDGRFRPVPLGQTFLGVKSANKVQQLNNMDEVCYESVLKQVKAGHQVMVFVHARNATVRTAMSLIERAKNNGQISYFLPTQGPEYGHAEKQVQKSRNKQVRELFPDGFSIHHAGMLRQDRNLVESLFSNGHIKVLVCTATLAWGVNLPAHAVIIKGTQIYAAKRGSFVDLGILDVMQIFGRAGRPQFDKFGEGIIITTHDKLSHYLTLLTQQNPIESQFLESLADNLNAEIALGTVTNVEEAVKWISYTYLYVRMRANPLVYGISHKAYQIDPTLAKHREQLVIEVGRKLDKARMIRFEERTGYFSSTDLGRTASHYYIKYNTIETFNELFDAHKTESDIFAIVSKAEEFDQIKVREEEIEELDALLNNFCELSAPGGVENSYGKINILLQTYISRGEMDSFSLISDSAYVAQNAARIVRALFEIALRKRWPAMTYRLLNLSKVIDKRLWGWTSPLRQFSVLPPHILTRLEEKNLTVDKLKDMRKDEIGHILHHVNIGLKVKQCVHQIPSVTMEASIQPITRTVLRVTLSICPDFTWNDQVHGTVGEPWWIWVEDPTNDHIYHSEYFLVLKKQVISKEAQLLVFTIPIFEPLPSQYYIRAVSDRWLGAEAVCIINFQHLILPERHPPHTELLDLQPLPVTALGCEAYEALYNFSHFNPVQTQIFHTLYHTDCNVLLGAPTGSGKTVAAELAIFRVFNKYPTSKAVYIAPLKALVRERMDDWKVRIEEKLGKKVIELTGDVTPDMKSIAKADLIVTTPEKWDGVSRSWQNRNYVKQVTILIIDEIHLLGEERGPVLEVIVSRTNFISSHTEKPVRIVGLSTALANARDLADWLNIRQMGLFNFRPSVRPVPLEVHIQGFPGQHYCPRMASMNKPTFQAIRSHSPAKPVLIFVSSRRQTRLTALELIAFLATEEDPKQWLNMDEREMENIIGTIRDSNLKLTLAFGIGMHHAGLHERDRKTVEELFVNCKVQVLIATSTLAWGVNFPAHLVIIKGTEYYDGKTRRYVDFPITDVLQMMGRAGRPQFDDQGKAVILVHDIKKDFYKKFLYEPFPVESSLLGVLADHLNAEIAGGTITSKQDAMDYITWTYFFRRLIMNPSYYNLSDVSHDSVNKFLSNLVEKSLVELEQSYCIEIGEDNRSIEPLTYGRIASYYYLKHQTVKMFKERLKPECGTEELLSILSDAEEYTDLPVRHNEDHMNSELAKCLPLESNPHSFDSPHTKAHLLLQAHLSRTMLPCPDYDTDTKTVLDQALRVCQAMLDVAADQGWLVTVLNITNLVQMVIQGRWLKDSSLLTIPHIENNHLHIFRKWSPGVKGPRAGHHGFIECLPELIHACGGKDHIFSSMIEKELPATKMKQAWNFLSHLPVIDVGLSVKGWWDDSAEGHDELSITTVTSDKRNDNRWVKLHADQEYVLQVSLQRVNLGFHKGKQDSHAVTPRFPKSKDEGWFLILGEVDKRELIALKRVGYVRNHHLVSISFYTPEVPGRYIYTLYFMSDCYLGLDQQYDIHLNVIPASVSAQADEELSDALADLKVK</sequence>
<dbReference type="GO" id="GO:0005524">
    <property type="term" value="F:ATP binding"/>
    <property type="evidence" value="ECO:0007669"/>
    <property type="project" value="UniProtKB-KW"/>
</dbReference>
<evidence type="ECO:0000256" key="10">
    <source>
        <dbReference type="ARBA" id="ARBA00022806"/>
    </source>
</evidence>
<keyword evidence="6" id="KW-0677">Repeat</keyword>
<dbReference type="SUPFAM" id="SSF52540">
    <property type="entry name" value="P-loop containing nucleoside triphosphate hydrolases"/>
    <property type="match status" value="3"/>
</dbReference>
<keyword evidence="11" id="KW-0067">ATP-binding</keyword>
<dbReference type="SUPFAM" id="SSF46785">
    <property type="entry name" value="Winged helix' DNA-binding domain"/>
    <property type="match status" value="2"/>
</dbReference>
<evidence type="ECO:0000256" key="6">
    <source>
        <dbReference type="ARBA" id="ARBA00022737"/>
    </source>
</evidence>
<dbReference type="Pfam" id="PF26582">
    <property type="entry name" value="ASCC3_N"/>
    <property type="match status" value="1"/>
</dbReference>
<keyword evidence="12" id="KW-0234">DNA repair</keyword>
<dbReference type="InterPro" id="IPR011545">
    <property type="entry name" value="DEAD/DEAH_box_helicase_dom"/>
</dbReference>
<feature type="domain" description="Helicase ATP-binding" evidence="19">
    <location>
        <begin position="487"/>
        <end position="710"/>
    </location>
</feature>
<dbReference type="FunFam" id="2.60.40.150:FF:000004">
    <property type="entry name" value="RNA helicase, activating signal cointegrator 1"/>
    <property type="match status" value="1"/>
</dbReference>
<dbReference type="PANTHER" id="PTHR47961:SF13">
    <property type="entry name" value="ACTIVATING SIGNAL COINTEGRATOR 1 COMPLEX SUBUNIT 3"/>
    <property type="match status" value="1"/>
</dbReference>
<dbReference type="InterPro" id="IPR027417">
    <property type="entry name" value="P-loop_NTPase"/>
</dbReference>
<dbReference type="InterPro" id="IPR036388">
    <property type="entry name" value="WH-like_DNA-bd_sf"/>
</dbReference>
<evidence type="ECO:0000256" key="9">
    <source>
        <dbReference type="ARBA" id="ARBA00022801"/>
    </source>
</evidence>
<dbReference type="FunFam" id="1.10.3380.10:FF:000001">
    <property type="entry name" value="U5 small nuclear ribonucleoprotein helicase"/>
    <property type="match status" value="1"/>
</dbReference>
<dbReference type="InterPro" id="IPR001650">
    <property type="entry name" value="Helicase_C-like"/>
</dbReference>
<keyword evidence="5" id="KW-0963">Cytoplasm</keyword>
<dbReference type="CDD" id="cd18022">
    <property type="entry name" value="DEXHc_ASCC3_2"/>
    <property type="match status" value="1"/>
</dbReference>
<comment type="subcellular location">
    <subcellularLocation>
        <location evidence="2">Cytoplasm</location>
        <location evidence="2">Cytosol</location>
    </subcellularLocation>
    <subcellularLocation>
        <location evidence="1">Nucleus speckle</location>
    </subcellularLocation>
</comment>
<comment type="catalytic activity">
    <reaction evidence="17">
        <text>ATP + H2O = ADP + phosphate + H(+)</text>
        <dbReference type="Rhea" id="RHEA:13065"/>
        <dbReference type="ChEBI" id="CHEBI:15377"/>
        <dbReference type="ChEBI" id="CHEBI:15378"/>
        <dbReference type="ChEBI" id="CHEBI:30616"/>
        <dbReference type="ChEBI" id="CHEBI:43474"/>
        <dbReference type="ChEBI" id="CHEBI:456216"/>
        <dbReference type="EC" id="5.6.2.4"/>
    </reaction>
</comment>
<keyword evidence="9" id="KW-0378">Hydrolase</keyword>
<keyword evidence="7" id="KW-0547">Nucleotide-binding</keyword>
<evidence type="ECO:0000256" key="1">
    <source>
        <dbReference type="ARBA" id="ARBA00004324"/>
    </source>
</evidence>
<organism evidence="21 22">
    <name type="scientific">Sus scrofa</name>
    <name type="common">Pig</name>
    <dbReference type="NCBI Taxonomy" id="9823"/>
    <lineage>
        <taxon>Eukaryota</taxon>
        <taxon>Metazoa</taxon>
        <taxon>Chordata</taxon>
        <taxon>Craniata</taxon>
        <taxon>Vertebrata</taxon>
        <taxon>Euteleostomi</taxon>
        <taxon>Mammalia</taxon>
        <taxon>Eutheria</taxon>
        <taxon>Laurasiatheria</taxon>
        <taxon>Artiodactyla</taxon>
        <taxon>Suina</taxon>
        <taxon>Suidae</taxon>
        <taxon>Sus</taxon>
    </lineage>
</organism>
<dbReference type="GO" id="GO:0003676">
    <property type="term" value="F:nucleic acid binding"/>
    <property type="evidence" value="ECO:0007669"/>
    <property type="project" value="InterPro"/>
</dbReference>
<evidence type="ECO:0000259" key="19">
    <source>
        <dbReference type="PROSITE" id="PS51192"/>
    </source>
</evidence>
<dbReference type="FunFam" id="1.10.3380.10:FF:000002">
    <property type="entry name" value="Activating signal cointegrator 1 complex subunit 3"/>
    <property type="match status" value="1"/>
</dbReference>
<dbReference type="FunFam" id="1.10.10.10:FF:000012">
    <property type="entry name" value="U5 small nuclear ribonucleoprotein helicase"/>
    <property type="match status" value="1"/>
</dbReference>
<accession>A0A8D1IJ20</accession>
<evidence type="ECO:0000256" key="2">
    <source>
        <dbReference type="ARBA" id="ARBA00004514"/>
    </source>
</evidence>
<evidence type="ECO:0000256" key="14">
    <source>
        <dbReference type="ARBA" id="ARBA00023242"/>
    </source>
</evidence>
<dbReference type="FunFam" id="3.40.50.300:FF:000231">
    <property type="entry name" value="Activating signal cointegrator 1 complex subunit 3"/>
    <property type="match status" value="1"/>
</dbReference>
<keyword evidence="10" id="KW-0347">Helicase</keyword>
<dbReference type="CDD" id="cd18795">
    <property type="entry name" value="SF2_C_Ski2"/>
    <property type="match status" value="2"/>
</dbReference>
<dbReference type="PROSITE" id="PS51194">
    <property type="entry name" value="HELICASE_CTER"/>
    <property type="match status" value="2"/>
</dbReference>
<comment type="catalytic activity">
    <reaction evidence="15">
        <text>Couples ATP hydrolysis with the unwinding of duplex DNA by translocating in the 3'-5' direction.</text>
        <dbReference type="EC" id="5.6.2.4"/>
    </reaction>
</comment>
<evidence type="ECO:0000313" key="21">
    <source>
        <dbReference type="Ensembl" id="ENSSSCP00045034327.1"/>
    </source>
</evidence>
<dbReference type="InterPro" id="IPR058856">
    <property type="entry name" value="ASCC3_N"/>
</dbReference>
<dbReference type="Pfam" id="PF02889">
    <property type="entry name" value="Sec63"/>
    <property type="match status" value="2"/>
</dbReference>
<dbReference type="InterPro" id="IPR003593">
    <property type="entry name" value="AAA+_ATPase"/>
</dbReference>
<dbReference type="GO" id="GO:0180022">
    <property type="term" value="C:RQC-trigger complex"/>
    <property type="evidence" value="ECO:0007669"/>
    <property type="project" value="UniProtKB-ARBA"/>
</dbReference>
<evidence type="ECO:0000256" key="12">
    <source>
        <dbReference type="ARBA" id="ARBA00023204"/>
    </source>
</evidence>
<dbReference type="FunFam" id="1.10.150.20:FF:000028">
    <property type="entry name" value="activating signal cointegrator 1 complex subunit 3"/>
    <property type="match status" value="1"/>
</dbReference>
<feature type="domain" description="Helicase C-terminal" evidence="20">
    <location>
        <begin position="1585"/>
        <end position="1780"/>
    </location>
</feature>
<evidence type="ECO:0000259" key="20">
    <source>
        <dbReference type="PROSITE" id="PS51194"/>
    </source>
</evidence>
<dbReference type="InterPro" id="IPR036390">
    <property type="entry name" value="WH_DNA-bd_sf"/>
</dbReference>
<reference evidence="21" key="1">
    <citation type="submission" date="2025-08" db="UniProtKB">
        <authorList>
            <consortium name="Ensembl"/>
        </authorList>
    </citation>
    <scope>IDENTIFICATION</scope>
</reference>
<dbReference type="InterPro" id="IPR014756">
    <property type="entry name" value="Ig_E-set"/>
</dbReference>
<dbReference type="GO" id="GO:0005829">
    <property type="term" value="C:cytosol"/>
    <property type="evidence" value="ECO:0007669"/>
    <property type="project" value="UniProtKB-SubCell"/>
</dbReference>
<evidence type="ECO:0000256" key="16">
    <source>
        <dbReference type="ARBA" id="ARBA00034808"/>
    </source>
</evidence>
<keyword evidence="13" id="KW-0413">Isomerase</keyword>
<dbReference type="GO" id="GO:0016787">
    <property type="term" value="F:hydrolase activity"/>
    <property type="evidence" value="ECO:0007669"/>
    <property type="project" value="UniProtKB-KW"/>
</dbReference>
<dbReference type="PIRSF" id="PIRSF039073">
    <property type="entry name" value="BRR2"/>
    <property type="match status" value="1"/>
</dbReference>
<dbReference type="Ensembl" id="ENSSSCT00045049323.1">
    <property type="protein sequence ID" value="ENSSSCP00045034327.1"/>
    <property type="gene ID" value="ENSSSCG00045028503.1"/>
</dbReference>
<dbReference type="PROSITE" id="PS51192">
    <property type="entry name" value="HELICASE_ATP_BIND_1"/>
    <property type="match status" value="2"/>
</dbReference>
<dbReference type="InterPro" id="IPR014001">
    <property type="entry name" value="Helicase_ATP-bd"/>
</dbReference>
<dbReference type="Pfam" id="PF00270">
    <property type="entry name" value="DEAD"/>
    <property type="match status" value="2"/>
</dbReference>
<proteinExistence type="inferred from homology"/>
<dbReference type="FunFam" id="1.10.10.10:FF:000024">
    <property type="entry name" value="U5 small nuclear ribonucleoprotein helicase"/>
    <property type="match status" value="1"/>
</dbReference>
<keyword evidence="8" id="KW-0227">DNA damage</keyword>
<dbReference type="GO" id="GO:0043138">
    <property type="term" value="F:3'-5' DNA helicase activity"/>
    <property type="evidence" value="ECO:0007669"/>
    <property type="project" value="UniProtKB-EC"/>
</dbReference>
<dbReference type="SMART" id="SM00490">
    <property type="entry name" value="HELICc"/>
    <property type="match status" value="2"/>
</dbReference>
<dbReference type="InterPro" id="IPR050474">
    <property type="entry name" value="Hel308_SKI2-like"/>
</dbReference>
<name>A0A8D1IJ20_PIG</name>
<feature type="domain" description="Helicase ATP-binding" evidence="19">
    <location>
        <begin position="1377"/>
        <end position="1552"/>
    </location>
</feature>
<keyword evidence="14" id="KW-0539">Nucleus</keyword>
<comment type="similarity">
    <text evidence="3">Belongs to the helicase family.</text>
</comment>
<dbReference type="SUPFAM" id="SSF81296">
    <property type="entry name" value="E set domains"/>
    <property type="match status" value="1"/>
</dbReference>
<dbReference type="SMART" id="SM00487">
    <property type="entry name" value="DEXDc"/>
    <property type="match status" value="2"/>
</dbReference>
<dbReference type="Gene3D" id="1.10.150.20">
    <property type="entry name" value="5' to 3' exonuclease, C-terminal subdomain"/>
    <property type="match status" value="1"/>
</dbReference>
<evidence type="ECO:0000313" key="22">
    <source>
        <dbReference type="Proteomes" id="UP000694728"/>
    </source>
</evidence>
<evidence type="ECO:0000256" key="3">
    <source>
        <dbReference type="ARBA" id="ARBA00008708"/>
    </source>
</evidence>
<dbReference type="InterPro" id="IPR035892">
    <property type="entry name" value="C2_domain_sf"/>
</dbReference>
<dbReference type="InterPro" id="IPR004179">
    <property type="entry name" value="Sec63-dom"/>
</dbReference>
<dbReference type="Pfam" id="PF00271">
    <property type="entry name" value="Helicase_C"/>
    <property type="match status" value="2"/>
</dbReference>
<dbReference type="GO" id="GO:0016607">
    <property type="term" value="C:nuclear speck"/>
    <property type="evidence" value="ECO:0007669"/>
    <property type="project" value="UniProtKB-SubCell"/>
</dbReference>
<evidence type="ECO:0000256" key="8">
    <source>
        <dbReference type="ARBA" id="ARBA00022763"/>
    </source>
</evidence>
<evidence type="ECO:0000256" key="4">
    <source>
        <dbReference type="ARBA" id="ARBA00014590"/>
    </source>
</evidence>
<dbReference type="EC" id="5.6.2.4" evidence="16"/>
<dbReference type="CDD" id="cd18020">
    <property type="entry name" value="DEXHc_ASCC3_1"/>
    <property type="match status" value="1"/>
</dbReference>
<dbReference type="SMART" id="SM00973">
    <property type="entry name" value="Sec63"/>
    <property type="match status" value="2"/>
</dbReference>
<dbReference type="FunFam" id="2.60.40.150:FF:000113">
    <property type="entry name" value="activating signal cointegrator 1 complex subunit 3"/>
    <property type="match status" value="1"/>
</dbReference>
<evidence type="ECO:0000256" key="11">
    <source>
        <dbReference type="ARBA" id="ARBA00022840"/>
    </source>
</evidence>
<dbReference type="Pfam" id="PF23445">
    <property type="entry name" value="WHD_SNRNP200"/>
    <property type="match status" value="2"/>
</dbReference>
<dbReference type="SUPFAM" id="SSF158702">
    <property type="entry name" value="Sec63 N-terminal domain-like"/>
    <property type="match status" value="2"/>
</dbReference>